<dbReference type="OrthoDB" id="9984693at2759"/>
<reference evidence="3" key="1">
    <citation type="journal article" date="2020" name="Stud. Mycol.">
        <title>101 Dothideomycetes genomes: a test case for predicting lifestyles and emergence of pathogens.</title>
        <authorList>
            <person name="Haridas S."/>
            <person name="Albert R."/>
            <person name="Binder M."/>
            <person name="Bloem J."/>
            <person name="Labutti K."/>
            <person name="Salamov A."/>
            <person name="Andreopoulos B."/>
            <person name="Baker S."/>
            <person name="Barry K."/>
            <person name="Bills G."/>
            <person name="Bluhm B."/>
            <person name="Cannon C."/>
            <person name="Castanera R."/>
            <person name="Culley D."/>
            <person name="Daum C."/>
            <person name="Ezra D."/>
            <person name="Gonzalez J."/>
            <person name="Henrissat B."/>
            <person name="Kuo A."/>
            <person name="Liang C."/>
            <person name="Lipzen A."/>
            <person name="Lutzoni F."/>
            <person name="Magnuson J."/>
            <person name="Mondo S."/>
            <person name="Nolan M."/>
            <person name="Ohm R."/>
            <person name="Pangilinan J."/>
            <person name="Park H.-J."/>
            <person name="Ramirez L."/>
            <person name="Alfaro M."/>
            <person name="Sun H."/>
            <person name="Tritt A."/>
            <person name="Yoshinaga Y."/>
            <person name="Zwiers L.-H."/>
            <person name="Turgeon B."/>
            <person name="Goodwin S."/>
            <person name="Spatafora J."/>
            <person name="Crous P."/>
            <person name="Grigoriev I."/>
        </authorList>
    </citation>
    <scope>NUCLEOTIDE SEQUENCE</scope>
    <source>
        <strain evidence="3">CBS 627.86</strain>
    </source>
</reference>
<feature type="transmembrane region" description="Helical" evidence="2">
    <location>
        <begin position="7"/>
        <end position="26"/>
    </location>
</feature>
<evidence type="ECO:0000256" key="1">
    <source>
        <dbReference type="ARBA" id="ARBA00023136"/>
    </source>
</evidence>
<sequence>MQLSTALVRITAILLPVALLATGWLYSYPVLDKNCGFPPPSHGETAPFRLLALGDPQLEGDSSLSKRGWARRLRKRLDLWGNDFYLAHIVRSVRYWTKPTHVAVLGDLLGSQWISNEEFASRSTRYWNRVFKGMQTVEEEVMLGQENLQELGKKNWEGSLINIAGNHDIGYAGDLDDERALRFEEKFGKLNWDVWFSLPNSSSFEGEGEPPALRLIILNSMNLDAPALSETHQSETYDFLNYLITTSRSVQDKSHATVLLTHIPLHKREGTCVDSPFFSYFPSHREYHGVKEQNMLSEDASKTVLEGVFGLSGNPEAEGRGFGRPGIILNGHDHEGCDTMHFIPQYKLEPPAGCKNPPNWIEDYHVKDSSTLSTTKTEFPKVGVWNAMRLPSSPSRPENPVQPMIWENEEGKEVYGPPCIMEDETPTIREITLRSMMGDFGGYAGFLSAWFNETKGERGEWMFEFKTCGVGVQHWWWTVHVVDIVTIYLLVASALVRVIESKRRAAVHTEKKTQ</sequence>
<name>A0A6A5ZJV9_9PLEO</name>
<evidence type="ECO:0008006" key="5">
    <source>
        <dbReference type="Google" id="ProtNLM"/>
    </source>
</evidence>
<dbReference type="EMBL" id="ML977315">
    <property type="protein sequence ID" value="KAF2119575.1"/>
    <property type="molecule type" value="Genomic_DNA"/>
</dbReference>
<dbReference type="InterPro" id="IPR029052">
    <property type="entry name" value="Metallo-depent_PP-like"/>
</dbReference>
<evidence type="ECO:0000313" key="4">
    <source>
        <dbReference type="Proteomes" id="UP000799770"/>
    </source>
</evidence>
<dbReference type="AlphaFoldDB" id="A0A6A5ZJV9"/>
<dbReference type="PANTHER" id="PTHR13315:SF1">
    <property type="entry name" value="PROTEIN TED1"/>
    <property type="match status" value="1"/>
</dbReference>
<gene>
    <name evidence="3" type="ORF">BDV96DRAFT_486964</name>
</gene>
<organism evidence="3 4">
    <name type="scientific">Lophiotrema nucula</name>
    <dbReference type="NCBI Taxonomy" id="690887"/>
    <lineage>
        <taxon>Eukaryota</taxon>
        <taxon>Fungi</taxon>
        <taxon>Dikarya</taxon>
        <taxon>Ascomycota</taxon>
        <taxon>Pezizomycotina</taxon>
        <taxon>Dothideomycetes</taxon>
        <taxon>Pleosporomycetidae</taxon>
        <taxon>Pleosporales</taxon>
        <taxon>Lophiotremataceae</taxon>
        <taxon>Lophiotrema</taxon>
    </lineage>
</organism>
<dbReference type="Proteomes" id="UP000799770">
    <property type="component" value="Unassembled WGS sequence"/>
</dbReference>
<dbReference type="InterPro" id="IPR033308">
    <property type="entry name" value="PGAP5/Cdc1/Ted1"/>
</dbReference>
<feature type="transmembrane region" description="Helical" evidence="2">
    <location>
        <begin position="475"/>
        <end position="496"/>
    </location>
</feature>
<evidence type="ECO:0000256" key="2">
    <source>
        <dbReference type="SAM" id="Phobius"/>
    </source>
</evidence>
<evidence type="ECO:0000313" key="3">
    <source>
        <dbReference type="EMBL" id="KAF2119575.1"/>
    </source>
</evidence>
<proteinExistence type="predicted"/>
<dbReference type="GO" id="GO:0006506">
    <property type="term" value="P:GPI anchor biosynthetic process"/>
    <property type="evidence" value="ECO:0007669"/>
    <property type="project" value="InterPro"/>
</dbReference>
<keyword evidence="2" id="KW-1133">Transmembrane helix</keyword>
<keyword evidence="4" id="KW-1185">Reference proteome</keyword>
<keyword evidence="2" id="KW-0812">Transmembrane</keyword>
<accession>A0A6A5ZJV9</accession>
<protein>
    <recommendedName>
        <fullName evidence="5">Calcineurin-like phosphoesterase domain-containing protein</fullName>
    </recommendedName>
</protein>
<dbReference type="GO" id="GO:0016020">
    <property type="term" value="C:membrane"/>
    <property type="evidence" value="ECO:0007669"/>
    <property type="project" value="GOC"/>
</dbReference>
<dbReference type="PANTHER" id="PTHR13315">
    <property type="entry name" value="METALLO PHOSPHOESTERASE RELATED"/>
    <property type="match status" value="1"/>
</dbReference>
<dbReference type="SUPFAM" id="SSF56300">
    <property type="entry name" value="Metallo-dependent phosphatases"/>
    <property type="match status" value="1"/>
</dbReference>
<keyword evidence="1 2" id="KW-0472">Membrane</keyword>
<dbReference type="GO" id="GO:0005783">
    <property type="term" value="C:endoplasmic reticulum"/>
    <property type="evidence" value="ECO:0007669"/>
    <property type="project" value="TreeGrafter"/>
</dbReference>